<dbReference type="GO" id="GO:0005829">
    <property type="term" value="C:cytosol"/>
    <property type="evidence" value="ECO:0007669"/>
    <property type="project" value="TreeGrafter"/>
</dbReference>
<keyword evidence="2" id="KW-1185">Reference proteome</keyword>
<evidence type="ECO:0000313" key="1">
    <source>
        <dbReference type="EMBL" id="KAK3785622.1"/>
    </source>
</evidence>
<gene>
    <name evidence="1" type="ORF">RRG08_015507</name>
</gene>
<dbReference type="InterPro" id="IPR051970">
    <property type="entry name" value="TEL2_Regulation"/>
</dbReference>
<comment type="caution">
    <text evidence="1">The sequence shown here is derived from an EMBL/GenBank/DDBJ whole genome shotgun (WGS) entry which is preliminary data.</text>
</comment>
<dbReference type="PANTHER" id="PTHR15830:SF10">
    <property type="entry name" value="TELOMERE LENGTH REGULATION PROTEIN TEL2 HOMOLOG"/>
    <property type="match status" value="1"/>
</dbReference>
<accession>A0AAE1AFB4</accession>
<dbReference type="GO" id="GO:0042162">
    <property type="term" value="F:telomeric DNA binding"/>
    <property type="evidence" value="ECO:0007669"/>
    <property type="project" value="TreeGrafter"/>
</dbReference>
<dbReference type="EMBL" id="JAWDGP010002101">
    <property type="protein sequence ID" value="KAK3785622.1"/>
    <property type="molecule type" value="Genomic_DNA"/>
</dbReference>
<protein>
    <submittedName>
        <fullName evidence="1">Uncharacterized protein</fullName>
    </submittedName>
</protein>
<organism evidence="1 2">
    <name type="scientific">Elysia crispata</name>
    <name type="common">lettuce slug</name>
    <dbReference type="NCBI Taxonomy" id="231223"/>
    <lineage>
        <taxon>Eukaryota</taxon>
        <taxon>Metazoa</taxon>
        <taxon>Spiralia</taxon>
        <taxon>Lophotrochozoa</taxon>
        <taxon>Mollusca</taxon>
        <taxon>Gastropoda</taxon>
        <taxon>Heterobranchia</taxon>
        <taxon>Euthyneura</taxon>
        <taxon>Panpulmonata</taxon>
        <taxon>Sacoglossa</taxon>
        <taxon>Placobranchoidea</taxon>
        <taxon>Plakobranchidae</taxon>
        <taxon>Elysia</taxon>
    </lineage>
</organism>
<dbReference type="Proteomes" id="UP001283361">
    <property type="component" value="Unassembled WGS sequence"/>
</dbReference>
<proteinExistence type="predicted"/>
<sequence>MNLDIETFVKKVKDGLQISETKADILKWLTVLKSLLVKERIQTLDDIKKYDYKMEEMHKLIADCHIKQLYENLLTKFSVEWISIVGSENFNFLVKPVFLQGNDKYSFITLFQASIENNKMDFKCQRCVILLEDFLNRENLTRLLWNQSVCNTNHESEGSHSLALNPEQEILVGFLTSLPIKMGNKLRLENSIAFLPQSFIPILASSIVDTLDLAHQVLIQKENVSLYFISVLIGKLSLVGYANLFLETALPHLCLRVREDYLFCRICERIFMCVPARCQEAVVVPLLRQIPW</sequence>
<evidence type="ECO:0000313" key="2">
    <source>
        <dbReference type="Proteomes" id="UP001283361"/>
    </source>
</evidence>
<dbReference type="PANTHER" id="PTHR15830">
    <property type="entry name" value="TELOMERE LENGTH REGULATION PROTEIN TEL2 FAMILY MEMBER"/>
    <property type="match status" value="1"/>
</dbReference>
<dbReference type="GO" id="GO:0051879">
    <property type="term" value="F:Hsp90 protein binding"/>
    <property type="evidence" value="ECO:0007669"/>
    <property type="project" value="TreeGrafter"/>
</dbReference>
<reference evidence="1" key="1">
    <citation type="journal article" date="2023" name="G3 (Bethesda)">
        <title>A reference genome for the long-term kleptoplast-retaining sea slug Elysia crispata morphotype clarki.</title>
        <authorList>
            <person name="Eastman K.E."/>
            <person name="Pendleton A.L."/>
            <person name="Shaikh M.A."/>
            <person name="Suttiyut T."/>
            <person name="Ogas R."/>
            <person name="Tomko P."/>
            <person name="Gavelis G."/>
            <person name="Widhalm J.R."/>
            <person name="Wisecaver J.H."/>
        </authorList>
    </citation>
    <scope>NUCLEOTIDE SEQUENCE</scope>
    <source>
        <strain evidence="1">ECLA1</strain>
    </source>
</reference>
<name>A0AAE1AFB4_9GAST</name>
<dbReference type="GO" id="GO:0051083">
    <property type="term" value="P:'de novo' cotranslational protein folding"/>
    <property type="evidence" value="ECO:0007669"/>
    <property type="project" value="TreeGrafter"/>
</dbReference>
<dbReference type="AlphaFoldDB" id="A0AAE1AFB4"/>